<dbReference type="GO" id="GO:0016757">
    <property type="term" value="F:glycosyltransferase activity"/>
    <property type="evidence" value="ECO:0007669"/>
    <property type="project" value="UniProtKB-KW"/>
</dbReference>
<keyword evidence="3 6" id="KW-0808">Transferase</keyword>
<dbReference type="PANTHER" id="PTHR43179">
    <property type="entry name" value="RHAMNOSYLTRANSFERASE WBBL"/>
    <property type="match status" value="1"/>
</dbReference>
<dbReference type="NCBIfam" id="NF041394">
    <property type="entry name" value="GtaseAglG_Halo"/>
    <property type="match status" value="1"/>
</dbReference>
<evidence type="ECO:0000256" key="2">
    <source>
        <dbReference type="ARBA" id="ARBA00022676"/>
    </source>
</evidence>
<dbReference type="SUPFAM" id="SSF53448">
    <property type="entry name" value="Nucleotide-diphospho-sugar transferases"/>
    <property type="match status" value="1"/>
</dbReference>
<dbReference type="AlphaFoldDB" id="A0A2I8VIV6"/>
<dbReference type="GeneID" id="35592290"/>
<evidence type="ECO:0000256" key="4">
    <source>
        <dbReference type="SAM" id="Phobius"/>
    </source>
</evidence>
<reference evidence="6 7" key="1">
    <citation type="submission" date="2018-01" db="EMBL/GenBank/DDBJ databases">
        <title>Complete genome sequence of Salinigranum rubrum GX10T, an extremely halophilic archaeon isolated from a marine solar saltern.</title>
        <authorList>
            <person name="Han S."/>
        </authorList>
    </citation>
    <scope>NUCLEOTIDE SEQUENCE [LARGE SCALE GENOMIC DNA]</scope>
    <source>
        <strain evidence="6 7">GX10</strain>
    </source>
</reference>
<dbReference type="RefSeq" id="WP_103425512.1">
    <property type="nucleotide sequence ID" value="NZ_CP026309.1"/>
</dbReference>
<sequence length="307" mass="34621">MKVSVVICAYSPDVFDHLVDAVNSVLAGTYDDVEVVVVVDGDESLCERIRDRYESHDDVVLHCNDENLGLSASRNEGIERAAGDVVAFLDDDAVAHPEWVERLVSLYRRHDAVAAGGRMTGRWVAGKPTFLPEEFYWLVGVTHRGFPTEECEVRNTFGSNISFRREVFEELGGFEPNLGRFGEKHLQGEETEFAARVRQRYGEGVWYDPDAVVEHKVFDYRTKPGWLVKRAFWQGYSKRVMADVLPEEDGGEEGDFLKQLLVEFVPDRVGDVVRERRSTDAVQLLSLGLLTAVVGLGYVYGVVTRRL</sequence>
<evidence type="ECO:0000256" key="1">
    <source>
        <dbReference type="ARBA" id="ARBA00006739"/>
    </source>
</evidence>
<evidence type="ECO:0000313" key="7">
    <source>
        <dbReference type="Proteomes" id="UP000236584"/>
    </source>
</evidence>
<evidence type="ECO:0000313" key="6">
    <source>
        <dbReference type="EMBL" id="AUV81824.1"/>
    </source>
</evidence>
<feature type="domain" description="Glycosyltransferase 2-like" evidence="5">
    <location>
        <begin position="4"/>
        <end position="172"/>
    </location>
</feature>
<protein>
    <submittedName>
        <fullName evidence="6">Glycosyl transferase family A</fullName>
    </submittedName>
</protein>
<evidence type="ECO:0000256" key="3">
    <source>
        <dbReference type="ARBA" id="ARBA00022679"/>
    </source>
</evidence>
<organism evidence="6 7">
    <name type="scientific">Salinigranum rubrum</name>
    <dbReference type="NCBI Taxonomy" id="755307"/>
    <lineage>
        <taxon>Archaea</taxon>
        <taxon>Methanobacteriati</taxon>
        <taxon>Methanobacteriota</taxon>
        <taxon>Stenosarchaea group</taxon>
        <taxon>Halobacteria</taxon>
        <taxon>Halobacteriales</taxon>
        <taxon>Haloferacaceae</taxon>
        <taxon>Salinigranum</taxon>
    </lineage>
</organism>
<dbReference type="Pfam" id="PF00535">
    <property type="entry name" value="Glycos_transf_2"/>
    <property type="match status" value="1"/>
</dbReference>
<dbReference type="InterPro" id="IPR053553">
    <property type="entry name" value="GDP_glucuronosyltransferase"/>
</dbReference>
<dbReference type="Gene3D" id="3.90.550.10">
    <property type="entry name" value="Spore Coat Polysaccharide Biosynthesis Protein SpsA, Chain A"/>
    <property type="match status" value="1"/>
</dbReference>
<comment type="similarity">
    <text evidence="1">Belongs to the glycosyltransferase 2 family.</text>
</comment>
<name>A0A2I8VIV6_9EURY</name>
<dbReference type="KEGG" id="srub:C2R22_09330"/>
<keyword evidence="7" id="KW-1185">Reference proteome</keyword>
<dbReference type="OrthoDB" id="324632at2157"/>
<accession>A0A2I8VIV6</accession>
<dbReference type="InterPro" id="IPR029044">
    <property type="entry name" value="Nucleotide-diphossugar_trans"/>
</dbReference>
<dbReference type="Proteomes" id="UP000236584">
    <property type="component" value="Chromosome"/>
</dbReference>
<proteinExistence type="inferred from homology"/>
<keyword evidence="2" id="KW-0328">Glycosyltransferase</keyword>
<keyword evidence="4" id="KW-0472">Membrane</keyword>
<dbReference type="PANTHER" id="PTHR43179:SF12">
    <property type="entry name" value="GALACTOFURANOSYLTRANSFERASE GLFT2"/>
    <property type="match status" value="1"/>
</dbReference>
<keyword evidence="4" id="KW-0812">Transmembrane</keyword>
<evidence type="ECO:0000259" key="5">
    <source>
        <dbReference type="Pfam" id="PF00535"/>
    </source>
</evidence>
<gene>
    <name evidence="6" type="ORF">C2R22_09330</name>
</gene>
<dbReference type="InterPro" id="IPR001173">
    <property type="entry name" value="Glyco_trans_2-like"/>
</dbReference>
<feature type="transmembrane region" description="Helical" evidence="4">
    <location>
        <begin position="284"/>
        <end position="303"/>
    </location>
</feature>
<dbReference type="EMBL" id="CP026309">
    <property type="protein sequence ID" value="AUV81824.1"/>
    <property type="molecule type" value="Genomic_DNA"/>
</dbReference>
<keyword evidence="4" id="KW-1133">Transmembrane helix</keyword>